<dbReference type="PROSITE" id="PS50104">
    <property type="entry name" value="TIR"/>
    <property type="match status" value="1"/>
</dbReference>
<dbReference type="GO" id="GO:0006952">
    <property type="term" value="P:defense response"/>
    <property type="evidence" value="ECO:0007669"/>
    <property type="project" value="UniProtKB-KW"/>
</dbReference>
<evidence type="ECO:0000313" key="6">
    <source>
        <dbReference type="Proteomes" id="UP001359559"/>
    </source>
</evidence>
<feature type="domain" description="TIR" evidence="4">
    <location>
        <begin position="8"/>
        <end position="176"/>
    </location>
</feature>
<keyword evidence="3" id="KW-0611">Plant defense</keyword>
<organism evidence="5 6">
    <name type="scientific">Clitoria ternatea</name>
    <name type="common">Butterfly pea</name>
    <dbReference type="NCBI Taxonomy" id="43366"/>
    <lineage>
        <taxon>Eukaryota</taxon>
        <taxon>Viridiplantae</taxon>
        <taxon>Streptophyta</taxon>
        <taxon>Embryophyta</taxon>
        <taxon>Tracheophyta</taxon>
        <taxon>Spermatophyta</taxon>
        <taxon>Magnoliopsida</taxon>
        <taxon>eudicotyledons</taxon>
        <taxon>Gunneridae</taxon>
        <taxon>Pentapetalae</taxon>
        <taxon>rosids</taxon>
        <taxon>fabids</taxon>
        <taxon>Fabales</taxon>
        <taxon>Fabaceae</taxon>
        <taxon>Papilionoideae</taxon>
        <taxon>50 kb inversion clade</taxon>
        <taxon>NPAAA clade</taxon>
        <taxon>indigoferoid/millettioid clade</taxon>
        <taxon>Phaseoleae</taxon>
        <taxon>Clitoria</taxon>
    </lineage>
</organism>
<keyword evidence="6" id="KW-1185">Reference proteome</keyword>
<dbReference type="InterPro" id="IPR000157">
    <property type="entry name" value="TIR_dom"/>
</dbReference>
<name>A0AAN9IUW6_CLITE</name>
<dbReference type="PANTHER" id="PTHR11017:SF560">
    <property type="entry name" value="RESISTANCE PROTEIN (TIR-NBS-LRR CLASS), PUTATIVE-RELATED"/>
    <property type="match status" value="1"/>
</dbReference>
<dbReference type="InterPro" id="IPR035897">
    <property type="entry name" value="Toll_tir_struct_dom_sf"/>
</dbReference>
<keyword evidence="2" id="KW-0677">Repeat</keyword>
<dbReference type="SUPFAM" id="SSF46785">
    <property type="entry name" value="Winged helix' DNA-binding domain"/>
    <property type="match status" value="1"/>
</dbReference>
<dbReference type="InterPro" id="IPR042197">
    <property type="entry name" value="Apaf_helical"/>
</dbReference>
<accession>A0AAN9IUW6</accession>
<dbReference type="Gene3D" id="3.40.50.300">
    <property type="entry name" value="P-loop containing nucleotide triphosphate hydrolases"/>
    <property type="match status" value="1"/>
</dbReference>
<dbReference type="SMART" id="SM00255">
    <property type="entry name" value="TIR"/>
    <property type="match status" value="1"/>
</dbReference>
<proteinExistence type="predicted"/>
<dbReference type="Pfam" id="PF00931">
    <property type="entry name" value="NB-ARC"/>
    <property type="match status" value="1"/>
</dbReference>
<dbReference type="Gene3D" id="1.10.8.430">
    <property type="entry name" value="Helical domain of apoptotic protease-activating factors"/>
    <property type="match status" value="1"/>
</dbReference>
<evidence type="ECO:0000259" key="4">
    <source>
        <dbReference type="PROSITE" id="PS50104"/>
    </source>
</evidence>
<dbReference type="InterPro" id="IPR027417">
    <property type="entry name" value="P-loop_NTPase"/>
</dbReference>
<evidence type="ECO:0000313" key="5">
    <source>
        <dbReference type="EMBL" id="KAK7286732.1"/>
    </source>
</evidence>
<dbReference type="Pfam" id="PF23282">
    <property type="entry name" value="WHD_ROQ1"/>
    <property type="match status" value="1"/>
</dbReference>
<dbReference type="SUPFAM" id="SSF52540">
    <property type="entry name" value="P-loop containing nucleoside triphosphate hydrolases"/>
    <property type="match status" value="1"/>
</dbReference>
<dbReference type="InterPro" id="IPR044974">
    <property type="entry name" value="Disease_R_plants"/>
</dbReference>
<sequence>MSCSTPEWLYDVFLNFIEDSEAGPNTFVSRLRGALSSEGVTFIDGTNLDREIWEATIEGSHIALLLFTQNYTESSRCLDERVKIMDCHNQFGKVVVPIFYGVDRYDVREQSGPFGEALEQLAETRLPGKGVVDVLLKWGAALTQAALLTGYSHSDYSLDNTLLPVTKFFVGLTYVVQELRELIENSSAEVSFIGICGMGGVGKTTTAKFLYNNIGFQFENKSFIENIAQVCKEDNRGYVGLQKQLLYDVLKTEVELHGSAMGTTMIEKRLHGKRLLLVLDNVSELEQVKVLCGNREWIGRQSVLLGIDESESVELLSRHAFRELSPREDFHELSRQITKRCKGLPLALEIIGSCLYEKTKEEWECMLSKLNQTVEMNNDLFYEIFRLSLDGLDDEEKRIFLDICCFFIDKDRAYAAEILNSCRTRIYPNISITNLVERNLIKIEKNNKLGMHALLLEMGRKIIHQSSSKEADEYYCQGWAQKDVLDAFARHVL</sequence>
<dbReference type="PRINTS" id="PR00364">
    <property type="entry name" value="DISEASERSIST"/>
</dbReference>
<dbReference type="GO" id="GO:0043531">
    <property type="term" value="F:ADP binding"/>
    <property type="evidence" value="ECO:0007669"/>
    <property type="project" value="InterPro"/>
</dbReference>
<dbReference type="EMBL" id="JAYKXN010000005">
    <property type="protein sequence ID" value="KAK7286732.1"/>
    <property type="molecule type" value="Genomic_DNA"/>
</dbReference>
<keyword evidence="1" id="KW-0433">Leucine-rich repeat</keyword>
<comment type="caution">
    <text evidence="5">The sequence shown here is derived from an EMBL/GenBank/DDBJ whole genome shotgun (WGS) entry which is preliminary data.</text>
</comment>
<reference evidence="5 6" key="1">
    <citation type="submission" date="2024-01" db="EMBL/GenBank/DDBJ databases">
        <title>The genomes of 5 underutilized Papilionoideae crops provide insights into root nodulation and disease resistance.</title>
        <authorList>
            <person name="Yuan L."/>
        </authorList>
    </citation>
    <scope>NUCLEOTIDE SEQUENCE [LARGE SCALE GENOMIC DNA]</scope>
    <source>
        <strain evidence="5">LY-2023</strain>
        <tissue evidence="5">Leaf</tissue>
    </source>
</reference>
<dbReference type="GO" id="GO:0007165">
    <property type="term" value="P:signal transduction"/>
    <property type="evidence" value="ECO:0007669"/>
    <property type="project" value="InterPro"/>
</dbReference>
<evidence type="ECO:0000256" key="2">
    <source>
        <dbReference type="ARBA" id="ARBA00022737"/>
    </source>
</evidence>
<dbReference type="InterPro" id="IPR036390">
    <property type="entry name" value="WH_DNA-bd_sf"/>
</dbReference>
<evidence type="ECO:0000256" key="1">
    <source>
        <dbReference type="ARBA" id="ARBA00022614"/>
    </source>
</evidence>
<evidence type="ECO:0000256" key="3">
    <source>
        <dbReference type="ARBA" id="ARBA00022821"/>
    </source>
</evidence>
<dbReference type="AlphaFoldDB" id="A0AAN9IUW6"/>
<gene>
    <name evidence="5" type="ORF">RJT34_21943</name>
</gene>
<dbReference type="InterPro" id="IPR002182">
    <property type="entry name" value="NB-ARC"/>
</dbReference>
<dbReference type="InterPro" id="IPR058192">
    <property type="entry name" value="WHD_ROQ1-like"/>
</dbReference>
<dbReference type="Gene3D" id="3.40.50.10140">
    <property type="entry name" value="Toll/interleukin-1 receptor homology (TIR) domain"/>
    <property type="match status" value="1"/>
</dbReference>
<dbReference type="Proteomes" id="UP001359559">
    <property type="component" value="Unassembled WGS sequence"/>
</dbReference>
<protein>
    <recommendedName>
        <fullName evidence="4">TIR domain-containing protein</fullName>
    </recommendedName>
</protein>
<dbReference type="PANTHER" id="PTHR11017">
    <property type="entry name" value="LEUCINE-RICH REPEAT-CONTAINING PROTEIN"/>
    <property type="match status" value="1"/>
</dbReference>
<dbReference type="Pfam" id="PF01582">
    <property type="entry name" value="TIR"/>
    <property type="match status" value="1"/>
</dbReference>
<dbReference type="SUPFAM" id="SSF52200">
    <property type="entry name" value="Toll/Interleukin receptor TIR domain"/>
    <property type="match status" value="1"/>
</dbReference>